<evidence type="ECO:0000313" key="1">
    <source>
        <dbReference type="EMBL" id="TWI08359.1"/>
    </source>
</evidence>
<gene>
    <name evidence="1" type="ORF">IP98_02779</name>
</gene>
<sequence length="200" mass="23382">MIEQHPNWFHDFHPMHSLILGSFPPHQSKHAFPFYYPNKQNRFWKVASLIAEMPLEVPLTEKEKAVEERKRIMEKLKLGIHDVGLEIKRNNNSSLDSNITILKYQDIRKIVSNHPELKRIVLLGFSAKNSAAHAFMRYLKEENIQAVFPDDFKIKSEQQFTVRFDNRILDCVILNSTSSASTVSVETLVNQFSKYLKWPD</sequence>
<dbReference type="OrthoDB" id="9799921at2"/>
<dbReference type="STRING" id="1341154.FCR2A7T_07450"/>
<evidence type="ECO:0000313" key="2">
    <source>
        <dbReference type="Proteomes" id="UP000319848"/>
    </source>
</evidence>
<dbReference type="Gene3D" id="3.40.470.10">
    <property type="entry name" value="Uracil-DNA glycosylase-like domain"/>
    <property type="match status" value="1"/>
</dbReference>
<comment type="caution">
    <text evidence="1">The sequence shown here is derived from an EMBL/GenBank/DDBJ whole genome shotgun (WGS) entry which is preliminary data.</text>
</comment>
<accession>V6S2R8</accession>
<dbReference type="Proteomes" id="UP000319848">
    <property type="component" value="Unassembled WGS sequence"/>
</dbReference>
<dbReference type="SUPFAM" id="SSF52141">
    <property type="entry name" value="Uracil-DNA glycosylase-like"/>
    <property type="match status" value="1"/>
</dbReference>
<proteinExistence type="predicted"/>
<organism evidence="1 2">
    <name type="scientific">Flavobacterium cauense R2A-7</name>
    <dbReference type="NCBI Taxonomy" id="1341154"/>
    <lineage>
        <taxon>Bacteria</taxon>
        <taxon>Pseudomonadati</taxon>
        <taxon>Bacteroidota</taxon>
        <taxon>Flavobacteriia</taxon>
        <taxon>Flavobacteriales</taxon>
        <taxon>Flavobacteriaceae</taxon>
        <taxon>Flavobacterium</taxon>
    </lineage>
</organism>
<protein>
    <submittedName>
        <fullName evidence="1">G/U mismatch-specific uracil-DNA glycosylase</fullName>
    </submittedName>
</protein>
<dbReference type="RefSeq" id="WP_023569916.1">
    <property type="nucleotide sequence ID" value="NZ_AVBI01000010.1"/>
</dbReference>
<reference evidence="1 2" key="1">
    <citation type="journal article" date="2015" name="Stand. Genomic Sci.">
        <title>Genomic Encyclopedia of Bacterial and Archaeal Type Strains, Phase III: the genomes of soil and plant-associated and newly described type strains.</title>
        <authorList>
            <person name="Whitman W.B."/>
            <person name="Woyke T."/>
            <person name="Klenk H.P."/>
            <person name="Zhou Y."/>
            <person name="Lilburn T.G."/>
            <person name="Beck B.J."/>
            <person name="De Vos P."/>
            <person name="Vandamme P."/>
            <person name="Eisen J.A."/>
            <person name="Garrity G."/>
            <person name="Hugenholtz P."/>
            <person name="Kyrpides N.C."/>
        </authorList>
    </citation>
    <scope>NUCLEOTIDE SEQUENCE [LARGE SCALE GENOMIC DNA]</scope>
    <source>
        <strain evidence="1 2">CGMCC 1.7270</strain>
    </source>
</reference>
<name>V6S2R8_9FLAO</name>
<dbReference type="InterPro" id="IPR036895">
    <property type="entry name" value="Uracil-DNA_glycosylase-like_sf"/>
</dbReference>
<dbReference type="AlphaFoldDB" id="V6S2R8"/>
<keyword evidence="2" id="KW-1185">Reference proteome</keyword>
<dbReference type="EMBL" id="VLKQ01000015">
    <property type="protein sequence ID" value="TWI08359.1"/>
    <property type="molecule type" value="Genomic_DNA"/>
</dbReference>